<accession>A0A543CXJ6</accession>
<evidence type="ECO:0000313" key="6">
    <source>
        <dbReference type="EMBL" id="TQM01837.1"/>
    </source>
</evidence>
<sequence length="401" mass="40120">MATEGFAPNVLDALLVLVLGYVLLKGWRHGAVSQVAALGGFALGLLLGVWLAPQVASAVVSGAGPTTTAVTLVLLLVAVLVGQGIGIAVGLRLRRAAQQVGAGTADRVVGVGVGAAWLVLVVWLLSGVLAQGPVPAVAQQVRGSEVVQALDRVLPRHPAVVGRIAAFLDEQGFPQVFTGPGRGAIAAPPVPATADAAVRAAAAAGQPSTVQIRTSGCGGAIGSGSGFVVAPGFVVTNAHVVAGFGEISVRDADGAHEAVPIHVDPALDVAVLAAPDVTAAPIPWAEGPVTRGTEGASLGFPGGQRDMVVRPATVRARIDAVGRDIYGQDTVRRDVLVLTSDVERGDSGGPFVTAGGRVGGVVFAGDPEGGSAYALTAAELRPIVEDAVARNQEVAVGACRF</sequence>
<protein>
    <submittedName>
        <fullName evidence="6">Trypsin-like peptidase</fullName>
    </submittedName>
</protein>
<keyword evidence="2 5" id="KW-0812">Transmembrane</keyword>
<dbReference type="AlphaFoldDB" id="A0A543CXJ6"/>
<evidence type="ECO:0000256" key="2">
    <source>
        <dbReference type="ARBA" id="ARBA00022692"/>
    </source>
</evidence>
<keyword evidence="3 5" id="KW-1133">Transmembrane helix</keyword>
<dbReference type="EMBL" id="VFPA01000008">
    <property type="protein sequence ID" value="TQM01837.1"/>
    <property type="molecule type" value="Genomic_DNA"/>
</dbReference>
<dbReference type="InterPro" id="IPR009003">
    <property type="entry name" value="Peptidase_S1_PA"/>
</dbReference>
<evidence type="ECO:0000256" key="1">
    <source>
        <dbReference type="ARBA" id="ARBA00004141"/>
    </source>
</evidence>
<feature type="transmembrane region" description="Helical" evidence="5">
    <location>
        <begin position="6"/>
        <end position="24"/>
    </location>
</feature>
<feature type="transmembrane region" description="Helical" evidence="5">
    <location>
        <begin position="105"/>
        <end position="125"/>
    </location>
</feature>
<organism evidence="6 7">
    <name type="scientific">Pseudonocardia kunmingensis</name>
    <dbReference type="NCBI Taxonomy" id="630975"/>
    <lineage>
        <taxon>Bacteria</taxon>
        <taxon>Bacillati</taxon>
        <taxon>Actinomycetota</taxon>
        <taxon>Actinomycetes</taxon>
        <taxon>Pseudonocardiales</taxon>
        <taxon>Pseudonocardiaceae</taxon>
        <taxon>Pseudonocardia</taxon>
    </lineage>
</organism>
<dbReference type="PROSITE" id="PS00135">
    <property type="entry name" value="TRYPSIN_SER"/>
    <property type="match status" value="1"/>
</dbReference>
<dbReference type="SUPFAM" id="SSF50494">
    <property type="entry name" value="Trypsin-like serine proteases"/>
    <property type="match status" value="1"/>
</dbReference>
<keyword evidence="7" id="KW-1185">Reference proteome</keyword>
<evidence type="ECO:0000313" key="7">
    <source>
        <dbReference type="Proteomes" id="UP000315677"/>
    </source>
</evidence>
<dbReference type="InterPro" id="IPR047680">
    <property type="entry name" value="MarP-like"/>
</dbReference>
<reference evidence="6 7" key="1">
    <citation type="submission" date="2019-06" db="EMBL/GenBank/DDBJ databases">
        <title>Sequencing the genomes of 1000 actinobacteria strains.</title>
        <authorList>
            <person name="Klenk H.-P."/>
        </authorList>
    </citation>
    <scope>NUCLEOTIDE SEQUENCE [LARGE SCALE GENOMIC DNA]</scope>
    <source>
        <strain evidence="6 7">DSM 45301</strain>
    </source>
</reference>
<dbReference type="Pfam" id="PF13365">
    <property type="entry name" value="Trypsin_2"/>
    <property type="match status" value="1"/>
</dbReference>
<gene>
    <name evidence="6" type="ORF">FB558_8355</name>
</gene>
<keyword evidence="4 5" id="KW-0472">Membrane</keyword>
<comment type="caution">
    <text evidence="6">The sequence shown here is derived from an EMBL/GenBank/DDBJ whole genome shotgun (WGS) entry which is preliminary data.</text>
</comment>
<evidence type="ECO:0000256" key="3">
    <source>
        <dbReference type="ARBA" id="ARBA00022989"/>
    </source>
</evidence>
<dbReference type="PRINTS" id="PR00834">
    <property type="entry name" value="PROTEASES2C"/>
</dbReference>
<comment type="subcellular location">
    <subcellularLocation>
        <location evidence="1">Membrane</location>
        <topology evidence="1">Multi-pass membrane protein</topology>
    </subcellularLocation>
</comment>
<feature type="transmembrane region" description="Helical" evidence="5">
    <location>
        <begin position="72"/>
        <end position="93"/>
    </location>
</feature>
<dbReference type="NCBIfam" id="NF033740">
    <property type="entry name" value="MarP_fam_protase"/>
    <property type="match status" value="1"/>
</dbReference>
<dbReference type="OrthoDB" id="9766361at2"/>
<dbReference type="RefSeq" id="WP_142064763.1">
    <property type="nucleotide sequence ID" value="NZ_VFPA01000008.1"/>
</dbReference>
<dbReference type="GO" id="GO:0009403">
    <property type="term" value="P:toxin biosynthetic process"/>
    <property type="evidence" value="ECO:0007669"/>
    <property type="project" value="InterPro"/>
</dbReference>
<dbReference type="Pfam" id="PF02674">
    <property type="entry name" value="Colicin_V"/>
    <property type="match status" value="1"/>
</dbReference>
<dbReference type="Proteomes" id="UP000315677">
    <property type="component" value="Unassembled WGS sequence"/>
</dbReference>
<dbReference type="Gene3D" id="2.40.10.10">
    <property type="entry name" value="Trypsin-like serine proteases"/>
    <property type="match status" value="2"/>
</dbReference>
<evidence type="ECO:0000256" key="4">
    <source>
        <dbReference type="ARBA" id="ARBA00023136"/>
    </source>
</evidence>
<name>A0A543CXJ6_9PSEU</name>
<feature type="transmembrane region" description="Helical" evidence="5">
    <location>
        <begin position="31"/>
        <end position="52"/>
    </location>
</feature>
<dbReference type="GO" id="GO:0016020">
    <property type="term" value="C:membrane"/>
    <property type="evidence" value="ECO:0007669"/>
    <property type="project" value="UniProtKB-SubCell"/>
</dbReference>
<dbReference type="InterPro" id="IPR033116">
    <property type="entry name" value="TRYPSIN_SER"/>
</dbReference>
<dbReference type="InterPro" id="IPR043504">
    <property type="entry name" value="Peptidase_S1_PA_chymotrypsin"/>
</dbReference>
<dbReference type="GO" id="GO:0006508">
    <property type="term" value="P:proteolysis"/>
    <property type="evidence" value="ECO:0007669"/>
    <property type="project" value="InterPro"/>
</dbReference>
<dbReference type="GO" id="GO:0004252">
    <property type="term" value="F:serine-type endopeptidase activity"/>
    <property type="evidence" value="ECO:0007669"/>
    <property type="project" value="InterPro"/>
</dbReference>
<dbReference type="InterPro" id="IPR003825">
    <property type="entry name" value="Colicin-V_CvpA"/>
</dbReference>
<proteinExistence type="predicted"/>
<dbReference type="InterPro" id="IPR001940">
    <property type="entry name" value="Peptidase_S1C"/>
</dbReference>
<evidence type="ECO:0000256" key="5">
    <source>
        <dbReference type="SAM" id="Phobius"/>
    </source>
</evidence>